<sequence length="250" mass="27551">MGLTPAVTYLPMCEYLVQLMDGDKKTHLFSHREPIPFAYCFHPLVYPNLAMGWASLALGLLVLVSVSYQQASGKTCKEAGGQCLGDKRAQICSQYLDSSLSCEEGKVCCTRKVCRTGKKCKKAHGVCQSLYDKCKGKTLKGGCNDDDCVCCVPKPQCKTKKHCMKKKGVCQPKKNPCKGKVSKKGCAGKGCVCCYKKKKKCTLTPECYEVHGKCQKKNKPCHGWILFNGCKGKHCVCCYVNGLFFALSLY</sequence>
<gene>
    <name evidence="2" type="ORF">O3P69_009337</name>
</gene>
<dbReference type="Proteomes" id="UP001487740">
    <property type="component" value="Unassembled WGS sequence"/>
</dbReference>
<protein>
    <submittedName>
        <fullName evidence="2">Uncharacterized protein</fullName>
    </submittedName>
</protein>
<organism evidence="2 3">
    <name type="scientific">Scylla paramamosain</name>
    <name type="common">Mud crab</name>
    <dbReference type="NCBI Taxonomy" id="85552"/>
    <lineage>
        <taxon>Eukaryota</taxon>
        <taxon>Metazoa</taxon>
        <taxon>Ecdysozoa</taxon>
        <taxon>Arthropoda</taxon>
        <taxon>Crustacea</taxon>
        <taxon>Multicrustacea</taxon>
        <taxon>Malacostraca</taxon>
        <taxon>Eumalacostraca</taxon>
        <taxon>Eucarida</taxon>
        <taxon>Decapoda</taxon>
        <taxon>Pleocyemata</taxon>
        <taxon>Brachyura</taxon>
        <taxon>Eubrachyura</taxon>
        <taxon>Portunoidea</taxon>
        <taxon>Portunidae</taxon>
        <taxon>Portuninae</taxon>
        <taxon>Scylla</taxon>
    </lineage>
</organism>
<keyword evidence="1" id="KW-0472">Membrane</keyword>
<dbReference type="AlphaFoldDB" id="A0AAW0TAZ9"/>
<proteinExistence type="predicted"/>
<comment type="caution">
    <text evidence="2">The sequence shown here is derived from an EMBL/GenBank/DDBJ whole genome shotgun (WGS) entry which is preliminary data.</text>
</comment>
<dbReference type="EMBL" id="JARAKH010000035">
    <property type="protein sequence ID" value="KAK8384459.1"/>
    <property type="molecule type" value="Genomic_DNA"/>
</dbReference>
<evidence type="ECO:0000256" key="1">
    <source>
        <dbReference type="SAM" id="Phobius"/>
    </source>
</evidence>
<feature type="transmembrane region" description="Helical" evidence="1">
    <location>
        <begin position="50"/>
        <end position="68"/>
    </location>
</feature>
<reference evidence="2 3" key="1">
    <citation type="submission" date="2023-03" db="EMBL/GenBank/DDBJ databases">
        <title>High-quality genome of Scylla paramamosain provides insights in environmental adaptation.</title>
        <authorList>
            <person name="Zhang L."/>
        </authorList>
    </citation>
    <scope>NUCLEOTIDE SEQUENCE [LARGE SCALE GENOMIC DNA]</scope>
    <source>
        <strain evidence="2">LZ_2023a</strain>
        <tissue evidence="2">Muscle</tissue>
    </source>
</reference>
<keyword evidence="3" id="KW-1185">Reference proteome</keyword>
<accession>A0AAW0TAZ9</accession>
<keyword evidence="1" id="KW-0812">Transmembrane</keyword>
<evidence type="ECO:0000313" key="2">
    <source>
        <dbReference type="EMBL" id="KAK8384459.1"/>
    </source>
</evidence>
<keyword evidence="1" id="KW-1133">Transmembrane helix</keyword>
<evidence type="ECO:0000313" key="3">
    <source>
        <dbReference type="Proteomes" id="UP001487740"/>
    </source>
</evidence>
<name>A0AAW0TAZ9_SCYPA</name>